<keyword evidence="3" id="KW-1185">Reference proteome</keyword>
<evidence type="ECO:0000313" key="2">
    <source>
        <dbReference type="EMBL" id="TXC66309.1"/>
    </source>
</evidence>
<gene>
    <name evidence="2" type="ORF">FSC37_11705</name>
</gene>
<dbReference type="InterPro" id="IPR032534">
    <property type="entry name" value="EcxA_zinc-bd"/>
</dbReference>
<name>A0A5C6U0P2_9BURK</name>
<organism evidence="2 3">
    <name type="scientific">Piscinibacter aquaticus</name>
    <dbReference type="NCBI Taxonomy" id="392597"/>
    <lineage>
        <taxon>Bacteria</taxon>
        <taxon>Pseudomonadati</taxon>
        <taxon>Pseudomonadota</taxon>
        <taxon>Betaproteobacteria</taxon>
        <taxon>Burkholderiales</taxon>
        <taxon>Sphaerotilaceae</taxon>
        <taxon>Piscinibacter</taxon>
    </lineage>
</organism>
<reference evidence="2 3" key="1">
    <citation type="submission" date="2019-08" db="EMBL/GenBank/DDBJ databases">
        <authorList>
            <person name="Khan S.A."/>
            <person name="Jeon C.O."/>
            <person name="Jeong S.E."/>
        </authorList>
    </citation>
    <scope>NUCLEOTIDE SEQUENCE [LARGE SCALE GENOMIC DNA]</scope>
    <source>
        <strain evidence="3">IMCC1728</strain>
    </source>
</reference>
<dbReference type="PANTHER" id="PTHR38478:SF1">
    <property type="entry name" value="ZINC DEPENDENT METALLOPROTEASE DOMAIN LIPOPROTEIN"/>
    <property type="match status" value="1"/>
</dbReference>
<dbReference type="PANTHER" id="PTHR38478">
    <property type="entry name" value="PEPTIDASE M1A AND M12B"/>
    <property type="match status" value="1"/>
</dbReference>
<protein>
    <recommendedName>
        <fullName evidence="1">EcxA zinc-binding domain-containing protein</fullName>
    </recommendedName>
</protein>
<dbReference type="Proteomes" id="UP000321832">
    <property type="component" value="Unassembled WGS sequence"/>
</dbReference>
<dbReference type="Gene3D" id="3.40.390.10">
    <property type="entry name" value="Collagenase (Catalytic Domain)"/>
    <property type="match status" value="1"/>
</dbReference>
<dbReference type="InterPro" id="IPR024079">
    <property type="entry name" value="MetalloPept_cat_dom_sf"/>
</dbReference>
<dbReference type="Pfam" id="PF16313">
    <property type="entry name" value="DUF4953"/>
    <property type="match status" value="1"/>
</dbReference>
<feature type="domain" description="EcxA zinc-binding" evidence="1">
    <location>
        <begin position="70"/>
        <end position="394"/>
    </location>
</feature>
<dbReference type="SUPFAM" id="SSF55486">
    <property type="entry name" value="Metalloproteases ('zincins'), catalytic domain"/>
    <property type="match status" value="1"/>
</dbReference>
<comment type="caution">
    <text evidence="2">The sequence shown here is derived from an EMBL/GenBank/DDBJ whole genome shotgun (WGS) entry which is preliminary data.</text>
</comment>
<sequence>MSDVFGRGARRFRVESVGTTGQQFATPFALPFGSKGSLQACDYTMQAATEFEFALDLLEARGDLATDGPEAEAFAQAVVRDTIMHEVGHTLGLTHNFKASTVYTRAQLQDKAFTEKNGISGSVMDYNAYNLAIAGEKQGSFNNTTIGPYDYWAIEYAYKPIEPAQEKAELAKIAGRSAADPLLAFANDPDAGGGPANDGIDPLANRFDLGDDPLAYFRKRLQLSRELWQRVQERTPQAGEDPTRQRRALLSGFSALRDSPSLVGKYVGGMYTARSVPGAGNGRAFVPVEPAKQREALQFLATGLFSADSFRFKPEFLASLTPDYRDWERQGLVSIPTSVLQLQSAALDRLMSPGTATRLLDLPLYVSEKERNGLISLNEVYGTVQGAVWSELKQGGSIDRLRRNLQREHLRRVQGLLVKVAVPLPADAQSLLRANATTLRDQLRRALAGKRWDVESRAHLQESLAILEQALTAAMIRS</sequence>
<evidence type="ECO:0000259" key="1">
    <source>
        <dbReference type="Pfam" id="PF16313"/>
    </source>
</evidence>
<dbReference type="AlphaFoldDB" id="A0A5C6U0P2"/>
<accession>A0A5C6U0P2</accession>
<dbReference type="GO" id="GO:0008237">
    <property type="term" value="F:metallopeptidase activity"/>
    <property type="evidence" value="ECO:0007669"/>
    <property type="project" value="InterPro"/>
</dbReference>
<dbReference type="EMBL" id="VOPW01000001">
    <property type="protein sequence ID" value="TXC66309.1"/>
    <property type="molecule type" value="Genomic_DNA"/>
</dbReference>
<proteinExistence type="predicted"/>
<evidence type="ECO:0000313" key="3">
    <source>
        <dbReference type="Proteomes" id="UP000321832"/>
    </source>
</evidence>